<evidence type="ECO:0000313" key="4">
    <source>
        <dbReference type="Proteomes" id="UP001583177"/>
    </source>
</evidence>
<proteinExistence type="inferred from homology"/>
<protein>
    <recommendedName>
        <fullName evidence="5">6-phosphogluconolactonase</fullName>
    </recommendedName>
</protein>
<evidence type="ECO:0008006" key="5">
    <source>
        <dbReference type="Google" id="ProtNLM"/>
    </source>
</evidence>
<feature type="signal peptide" evidence="2">
    <location>
        <begin position="1"/>
        <end position="22"/>
    </location>
</feature>
<evidence type="ECO:0000256" key="2">
    <source>
        <dbReference type="SAM" id="SignalP"/>
    </source>
</evidence>
<gene>
    <name evidence="3" type="ORF">Daus18300_009300</name>
</gene>
<dbReference type="Proteomes" id="UP001583177">
    <property type="component" value="Unassembled WGS sequence"/>
</dbReference>
<sequence>MIWSLKPWLAYSLCLLPGTALGANLLVSHFSGSIYSLSFTTSNGKGQLAITSTLRAGGRTPSWLTLDSASGSLYVTDEATYGAPVLTTLKVNNDNSVQLVGTAPTSGGGVHSVLYGGSDGRGFFAVAEYDPSTITTYKLPLSTSSQQVQKLAFNMSSPGPVPSRQDKPHPHSVFTDPTGRFLLSADLGADLIRIFSIDASTGKLAECPAAATGPGDGPRHGAFWISPSGNNTTLYVVNELAGSVTSWTVTTPSVSQGGCLGLSKMQSLSTYPSGTSAPLGSKSAEVHVAGGFVYATNRNDQSFGSGQDSAATFSIDAAAGGRLAFVEATSTHSYFPRTFAINKAGDAVAFGGQTSSTVVVVARNVSTGRLGGVLAQLQVGAAGTVNNEDGLSAVLWDE</sequence>
<keyword evidence="4" id="KW-1185">Reference proteome</keyword>
<feature type="chain" id="PRO_5046741375" description="6-phosphogluconolactonase" evidence="2">
    <location>
        <begin position="23"/>
        <end position="398"/>
    </location>
</feature>
<dbReference type="Pfam" id="PF10282">
    <property type="entry name" value="Lactonase"/>
    <property type="match status" value="1"/>
</dbReference>
<name>A0ABR3WES6_9PEZI</name>
<dbReference type="PANTHER" id="PTHR30344">
    <property type="entry name" value="6-PHOSPHOGLUCONOLACTONASE-RELATED"/>
    <property type="match status" value="1"/>
</dbReference>
<dbReference type="InterPro" id="IPR011048">
    <property type="entry name" value="Haem_d1_sf"/>
</dbReference>
<keyword evidence="2" id="KW-0732">Signal</keyword>
<dbReference type="InterPro" id="IPR015943">
    <property type="entry name" value="WD40/YVTN_repeat-like_dom_sf"/>
</dbReference>
<reference evidence="3 4" key="1">
    <citation type="journal article" date="2024" name="IMA Fungus">
        <title>IMA Genome - F19 : A genome assembly and annotation guide to empower mycologists, including annotated draft genome sequences of Ceratocystis pirilliformis, Diaporthe australafricana, Fusarium ophioides, Paecilomyces lecythidis, and Sporothrix stenoceras.</title>
        <authorList>
            <person name="Aylward J."/>
            <person name="Wilson A.M."/>
            <person name="Visagie C.M."/>
            <person name="Spraker J."/>
            <person name="Barnes I."/>
            <person name="Buitendag C."/>
            <person name="Ceriani C."/>
            <person name="Del Mar Angel L."/>
            <person name="du Plessis D."/>
            <person name="Fuchs T."/>
            <person name="Gasser K."/>
            <person name="Kramer D."/>
            <person name="Li W."/>
            <person name="Munsamy K."/>
            <person name="Piso A."/>
            <person name="Price J.L."/>
            <person name="Sonnekus B."/>
            <person name="Thomas C."/>
            <person name="van der Nest A."/>
            <person name="van Dijk A."/>
            <person name="van Heerden A."/>
            <person name="van Vuuren N."/>
            <person name="Yilmaz N."/>
            <person name="Duong T.A."/>
            <person name="van der Merwe N.A."/>
            <person name="Wingfield M.J."/>
            <person name="Wingfield B.D."/>
        </authorList>
    </citation>
    <scope>NUCLEOTIDE SEQUENCE [LARGE SCALE GENOMIC DNA]</scope>
    <source>
        <strain evidence="3 4">CMW 18300</strain>
    </source>
</reference>
<dbReference type="EMBL" id="JAWRVE010000094">
    <property type="protein sequence ID" value="KAL1860246.1"/>
    <property type="molecule type" value="Genomic_DNA"/>
</dbReference>
<accession>A0ABR3WES6</accession>
<organism evidence="3 4">
    <name type="scientific">Diaporthe australafricana</name>
    <dbReference type="NCBI Taxonomy" id="127596"/>
    <lineage>
        <taxon>Eukaryota</taxon>
        <taxon>Fungi</taxon>
        <taxon>Dikarya</taxon>
        <taxon>Ascomycota</taxon>
        <taxon>Pezizomycotina</taxon>
        <taxon>Sordariomycetes</taxon>
        <taxon>Sordariomycetidae</taxon>
        <taxon>Diaporthales</taxon>
        <taxon>Diaporthaceae</taxon>
        <taxon>Diaporthe</taxon>
    </lineage>
</organism>
<evidence type="ECO:0000256" key="1">
    <source>
        <dbReference type="ARBA" id="ARBA00005564"/>
    </source>
</evidence>
<comment type="similarity">
    <text evidence="1">Belongs to the cycloisomerase 2 family.</text>
</comment>
<evidence type="ECO:0000313" key="3">
    <source>
        <dbReference type="EMBL" id="KAL1860246.1"/>
    </source>
</evidence>
<dbReference type="InterPro" id="IPR019405">
    <property type="entry name" value="Lactonase_7-beta_prop"/>
</dbReference>
<dbReference type="SUPFAM" id="SSF51004">
    <property type="entry name" value="C-terminal (heme d1) domain of cytochrome cd1-nitrite reductase"/>
    <property type="match status" value="1"/>
</dbReference>
<comment type="caution">
    <text evidence="3">The sequence shown here is derived from an EMBL/GenBank/DDBJ whole genome shotgun (WGS) entry which is preliminary data.</text>
</comment>
<dbReference type="PANTHER" id="PTHR30344:SF1">
    <property type="entry name" value="6-PHOSPHOGLUCONOLACTONASE"/>
    <property type="match status" value="1"/>
</dbReference>
<dbReference type="InterPro" id="IPR050282">
    <property type="entry name" value="Cycloisomerase_2"/>
</dbReference>
<dbReference type="Gene3D" id="2.130.10.10">
    <property type="entry name" value="YVTN repeat-like/Quinoprotein amine dehydrogenase"/>
    <property type="match status" value="1"/>
</dbReference>